<organism evidence="1 2">
    <name type="scientific">Rhododendron molle</name>
    <name type="common">Chinese azalea</name>
    <name type="synonym">Azalea mollis</name>
    <dbReference type="NCBI Taxonomy" id="49168"/>
    <lineage>
        <taxon>Eukaryota</taxon>
        <taxon>Viridiplantae</taxon>
        <taxon>Streptophyta</taxon>
        <taxon>Embryophyta</taxon>
        <taxon>Tracheophyta</taxon>
        <taxon>Spermatophyta</taxon>
        <taxon>Magnoliopsida</taxon>
        <taxon>eudicotyledons</taxon>
        <taxon>Gunneridae</taxon>
        <taxon>Pentapetalae</taxon>
        <taxon>asterids</taxon>
        <taxon>Ericales</taxon>
        <taxon>Ericaceae</taxon>
        <taxon>Ericoideae</taxon>
        <taxon>Rhodoreae</taxon>
        <taxon>Rhododendron</taxon>
    </lineage>
</organism>
<sequence length="74" mass="8284">MCTEGLDNSALRWVKESSVNQTKEVPYSMLNLQLDRVPTNNAAAQRYCCSAQRQHPIYASGSVYADDVTSSREK</sequence>
<name>A0ACC0LIE4_RHOML</name>
<accession>A0ACC0LIE4</accession>
<comment type="caution">
    <text evidence="1">The sequence shown here is derived from an EMBL/GenBank/DDBJ whole genome shotgun (WGS) entry which is preliminary data.</text>
</comment>
<dbReference type="EMBL" id="CM046399">
    <property type="protein sequence ID" value="KAI8528087.1"/>
    <property type="molecule type" value="Genomic_DNA"/>
</dbReference>
<gene>
    <name evidence="1" type="ORF">RHMOL_Rhmol12G0124000</name>
</gene>
<reference evidence="1" key="1">
    <citation type="submission" date="2022-02" db="EMBL/GenBank/DDBJ databases">
        <title>Plant Genome Project.</title>
        <authorList>
            <person name="Zhang R.-G."/>
        </authorList>
    </citation>
    <scope>NUCLEOTIDE SEQUENCE</scope>
    <source>
        <strain evidence="1">AT1</strain>
    </source>
</reference>
<keyword evidence="2" id="KW-1185">Reference proteome</keyword>
<protein>
    <submittedName>
        <fullName evidence="1">Uncharacterized protein</fullName>
    </submittedName>
</protein>
<evidence type="ECO:0000313" key="1">
    <source>
        <dbReference type="EMBL" id="KAI8528087.1"/>
    </source>
</evidence>
<dbReference type="Proteomes" id="UP001062846">
    <property type="component" value="Chromosome 12"/>
</dbReference>
<evidence type="ECO:0000313" key="2">
    <source>
        <dbReference type="Proteomes" id="UP001062846"/>
    </source>
</evidence>
<proteinExistence type="predicted"/>